<feature type="compositionally biased region" description="Basic residues" evidence="7">
    <location>
        <begin position="74"/>
        <end position="90"/>
    </location>
</feature>
<dbReference type="GO" id="GO:0016413">
    <property type="term" value="F:O-acetyltransferase activity"/>
    <property type="evidence" value="ECO:0007669"/>
    <property type="project" value="TreeGrafter"/>
</dbReference>
<dbReference type="GO" id="GO:0005886">
    <property type="term" value="C:plasma membrane"/>
    <property type="evidence" value="ECO:0007669"/>
    <property type="project" value="UniProtKB-SubCell"/>
</dbReference>
<evidence type="ECO:0000313" key="11">
    <source>
        <dbReference type="Proteomes" id="UP000248764"/>
    </source>
</evidence>
<feature type="transmembrane region" description="Helical" evidence="8">
    <location>
        <begin position="507"/>
        <end position="530"/>
    </location>
</feature>
<proteinExistence type="inferred from homology"/>
<dbReference type="Proteomes" id="UP000248764">
    <property type="component" value="Unassembled WGS sequence"/>
</dbReference>
<feature type="compositionally biased region" description="Basic residues" evidence="7">
    <location>
        <begin position="124"/>
        <end position="136"/>
    </location>
</feature>
<evidence type="ECO:0000256" key="3">
    <source>
        <dbReference type="ARBA" id="ARBA00022475"/>
    </source>
</evidence>
<feature type="compositionally biased region" description="Low complexity" evidence="7">
    <location>
        <begin position="16"/>
        <end position="27"/>
    </location>
</feature>
<evidence type="ECO:0000256" key="1">
    <source>
        <dbReference type="ARBA" id="ARBA00004651"/>
    </source>
</evidence>
<comment type="caution">
    <text evidence="10">The sequence shown here is derived from an EMBL/GenBank/DDBJ whole genome shotgun (WGS) entry which is preliminary data.</text>
</comment>
<feature type="transmembrane region" description="Helical" evidence="8">
    <location>
        <begin position="193"/>
        <end position="214"/>
    </location>
</feature>
<accession>A0A2W2BJU9</accession>
<dbReference type="GO" id="GO:0009246">
    <property type="term" value="P:enterobacterial common antigen biosynthetic process"/>
    <property type="evidence" value="ECO:0007669"/>
    <property type="project" value="TreeGrafter"/>
</dbReference>
<feature type="transmembrane region" description="Helical" evidence="8">
    <location>
        <begin position="226"/>
        <end position="253"/>
    </location>
</feature>
<dbReference type="Pfam" id="PF01757">
    <property type="entry name" value="Acyl_transf_3"/>
    <property type="match status" value="1"/>
</dbReference>
<feature type="transmembrane region" description="Helical" evidence="8">
    <location>
        <begin position="475"/>
        <end position="495"/>
    </location>
</feature>
<evidence type="ECO:0000256" key="7">
    <source>
        <dbReference type="SAM" id="MobiDB-lite"/>
    </source>
</evidence>
<comment type="similarity">
    <text evidence="2">Belongs to the acyltransferase 3 family.</text>
</comment>
<dbReference type="InterPro" id="IPR002656">
    <property type="entry name" value="Acyl_transf_3_dom"/>
</dbReference>
<feature type="compositionally biased region" description="Basic residues" evidence="7">
    <location>
        <begin position="1"/>
        <end position="15"/>
    </location>
</feature>
<organism evidence="10 11">
    <name type="scientific">Jiangella anatolica</name>
    <dbReference type="NCBI Taxonomy" id="2670374"/>
    <lineage>
        <taxon>Bacteria</taxon>
        <taxon>Bacillati</taxon>
        <taxon>Actinomycetota</taxon>
        <taxon>Actinomycetes</taxon>
        <taxon>Jiangellales</taxon>
        <taxon>Jiangellaceae</taxon>
        <taxon>Jiangella</taxon>
    </lineage>
</organism>
<dbReference type="PANTHER" id="PTHR40074">
    <property type="entry name" value="O-ACETYLTRANSFERASE WECH"/>
    <property type="match status" value="1"/>
</dbReference>
<dbReference type="EMBL" id="POTW01000083">
    <property type="protein sequence ID" value="PZF80578.1"/>
    <property type="molecule type" value="Genomic_DNA"/>
</dbReference>
<feature type="transmembrane region" description="Helical" evidence="8">
    <location>
        <begin position="435"/>
        <end position="455"/>
    </location>
</feature>
<feature type="transmembrane region" description="Helical" evidence="8">
    <location>
        <begin position="311"/>
        <end position="334"/>
    </location>
</feature>
<comment type="subcellular location">
    <subcellularLocation>
        <location evidence="1">Cell membrane</location>
        <topology evidence="1">Multi-pass membrane protein</topology>
    </subcellularLocation>
</comment>
<keyword evidence="4 8" id="KW-0812">Transmembrane</keyword>
<evidence type="ECO:0000256" key="6">
    <source>
        <dbReference type="ARBA" id="ARBA00023136"/>
    </source>
</evidence>
<keyword evidence="3" id="KW-1003">Cell membrane</keyword>
<evidence type="ECO:0000256" key="4">
    <source>
        <dbReference type="ARBA" id="ARBA00022692"/>
    </source>
</evidence>
<keyword evidence="6 8" id="KW-0472">Membrane</keyword>
<name>A0A2W2BJU9_9ACTN</name>
<feature type="transmembrane region" description="Helical" evidence="8">
    <location>
        <begin position="393"/>
        <end position="415"/>
    </location>
</feature>
<gene>
    <name evidence="10" type="ORF">C1I92_25370</name>
</gene>
<feature type="transmembrane region" description="Helical" evidence="8">
    <location>
        <begin position="273"/>
        <end position="291"/>
    </location>
</feature>
<keyword evidence="11" id="KW-1185">Reference proteome</keyword>
<feature type="transmembrane region" description="Helical" evidence="8">
    <location>
        <begin position="366"/>
        <end position="386"/>
    </location>
</feature>
<evidence type="ECO:0000256" key="5">
    <source>
        <dbReference type="ARBA" id="ARBA00022989"/>
    </source>
</evidence>
<sequence>MDAGRRRRRRVRHRQAGAGAAQAGRPARAVELRAEGQLVHRPGAAVAARRRPDRVPPGLGAAARRAGRAGEGLRHRRRPGRARPLRRVRRRVDGGGPGDAGARRAARAGPGAGGAADRRDHPAHGPRRRRRHRQAARRGDQDRARRRRVRPHLPRRPHGRPRTGRLPRPPGADVTAVAEPKAPEQRSAAREELAWISWLRVFAIAGVVTIHTAAATTAIEDARGQWRGLVAIIIDIGAVFTVPVFVMVSGALLLDPRRYRGAGDFLRKRAWRLVPAILFWHLFYLGFRYWYKDETFTWNQVVNEFLNGRTYTALYFFWIVLGLAIITPMLVPWIATASRRAVLIAGAGAAAMPILTMATLELRGTAVTWIVTPWTWWTPYLGFYLLGWALRGVVLRGFALAGVAVAAVGLGAMTIWQWNNEAAPDWLQDISPVTYYGLGVHLYSIAVFLLAQALIRPGALLGVLARPRPAALGRLLGDATLGVFALHLAVLGVIVDERWIGDDVAAASVLQLLLRIGAVLALTYVIVLVARRVPVLRRVF</sequence>
<keyword evidence="5 8" id="KW-1133">Transmembrane helix</keyword>
<feature type="compositionally biased region" description="Basic residues" evidence="7">
    <location>
        <begin position="144"/>
        <end position="165"/>
    </location>
</feature>
<reference evidence="10 11" key="1">
    <citation type="submission" date="2018-01" db="EMBL/GenBank/DDBJ databases">
        <title>Draft genome sequence of Jiangella sp. GTF31.</title>
        <authorList>
            <person name="Sahin N."/>
            <person name="Ay H."/>
            <person name="Saygin H."/>
        </authorList>
    </citation>
    <scope>NUCLEOTIDE SEQUENCE [LARGE SCALE GENOMIC DNA]</scope>
    <source>
        <strain evidence="10 11">GTF31</strain>
    </source>
</reference>
<evidence type="ECO:0000256" key="8">
    <source>
        <dbReference type="SAM" id="Phobius"/>
    </source>
</evidence>
<feature type="region of interest" description="Disordered" evidence="7">
    <location>
        <begin position="1"/>
        <end position="185"/>
    </location>
</feature>
<feature type="transmembrane region" description="Helical" evidence="8">
    <location>
        <begin position="341"/>
        <end position="360"/>
    </location>
</feature>
<evidence type="ECO:0000259" key="9">
    <source>
        <dbReference type="Pfam" id="PF01757"/>
    </source>
</evidence>
<feature type="domain" description="Acyltransferase 3" evidence="9">
    <location>
        <begin position="194"/>
        <end position="526"/>
    </location>
</feature>
<evidence type="ECO:0000256" key="2">
    <source>
        <dbReference type="ARBA" id="ARBA00007400"/>
    </source>
</evidence>
<dbReference type="AlphaFoldDB" id="A0A2W2BJU9"/>
<evidence type="ECO:0000313" key="10">
    <source>
        <dbReference type="EMBL" id="PZF80578.1"/>
    </source>
</evidence>
<dbReference type="PANTHER" id="PTHR40074:SF2">
    <property type="entry name" value="O-ACETYLTRANSFERASE WECH"/>
    <property type="match status" value="1"/>
</dbReference>
<protein>
    <recommendedName>
        <fullName evidence="9">Acyltransferase 3 domain-containing protein</fullName>
    </recommendedName>
</protein>